<dbReference type="InterPro" id="IPR000531">
    <property type="entry name" value="Beta-barrel_TonB"/>
</dbReference>
<keyword evidence="6 8" id="KW-0472">Membrane</keyword>
<dbReference type="InterPro" id="IPR039426">
    <property type="entry name" value="TonB-dep_rcpt-like"/>
</dbReference>
<feature type="domain" description="TonB-dependent receptor plug" evidence="12">
    <location>
        <begin position="46"/>
        <end position="153"/>
    </location>
</feature>
<evidence type="ECO:0000256" key="3">
    <source>
        <dbReference type="ARBA" id="ARBA00022452"/>
    </source>
</evidence>
<keyword evidence="4 8" id="KW-0812">Transmembrane</keyword>
<dbReference type="PANTHER" id="PTHR47234">
    <property type="match status" value="1"/>
</dbReference>
<dbReference type="Pfam" id="PF00593">
    <property type="entry name" value="TonB_dep_Rec_b-barrel"/>
    <property type="match status" value="1"/>
</dbReference>
<evidence type="ECO:0000256" key="7">
    <source>
        <dbReference type="ARBA" id="ARBA00023237"/>
    </source>
</evidence>
<comment type="subcellular location">
    <subcellularLocation>
        <location evidence="1 8">Cell outer membrane</location>
        <topology evidence="1 8">Multi-pass membrane protein</topology>
    </subcellularLocation>
</comment>
<name>V4Q4C9_9CAUL</name>
<dbReference type="InterPro" id="IPR036942">
    <property type="entry name" value="Beta-barrel_TonB_sf"/>
</dbReference>
<keyword evidence="3 8" id="KW-1134">Transmembrane beta strand</keyword>
<evidence type="ECO:0000259" key="12">
    <source>
        <dbReference type="Pfam" id="PF07715"/>
    </source>
</evidence>
<keyword evidence="5 9" id="KW-0798">TonB box</keyword>
<feature type="signal peptide" evidence="10">
    <location>
        <begin position="1"/>
        <end position="16"/>
    </location>
</feature>
<evidence type="ECO:0000256" key="5">
    <source>
        <dbReference type="ARBA" id="ARBA00023077"/>
    </source>
</evidence>
<dbReference type="Gene3D" id="2.170.130.10">
    <property type="entry name" value="TonB-dependent receptor, plug domain"/>
    <property type="match status" value="1"/>
</dbReference>
<evidence type="ECO:0000256" key="9">
    <source>
        <dbReference type="RuleBase" id="RU003357"/>
    </source>
</evidence>
<dbReference type="OrthoDB" id="7515717at2"/>
<sequence>MTSMAACAMFTSQAFAQDAAPADSAAQDKPEVVVVTGTRIRRPNLTSTSPITSLDKKELEYQGVLNLEEALNRLPQVRADSTQFTNGSDSDGRAKINLRNLGWQRSLVLLDGQRLLPVQAIDLNIIPTALVKRVDVLTGGASAVYGSDAIAGVVNFALNKEFNGIEINGSVGGYQHANDASDIQALVKNVPSINLPKKNVFDGQRTDINITAGKNFADGRGNISIFLDQRHQDAVTWSQRDYSACRIQQDKTCAVNSLYSPYGRYTFHGATPADDRTLYGAMDGSNTFVPGSAAYGINTREKFNFLRSDDRFTGGIFGHYKFNEHAEVYGTFLYMKDESSSQFYPALMSEDVSLNCNNPYLSAAQAQTMCGASAGTAATVSTTVNYQLDGPGSKELDNKATNQDYRYTFGVRGDIADGWSYDVGFVGSRVETTLSDNNNVDPKSFINAIQVVNVNGTATCLVNADAITTNDDPKCVPANIFGYHKVDPKFYDYAYRNYSWGSVTQQQTYTANINGDLTQYGIQSPWANDGVALAAGLEYRRDSLRNEVDAVTKEYEGWPSTVSGYYGVKEFYGELQIPLVSDKPFVYSLEFNTAFRQSKYDNVNKALGTSKYELQYRPIKDLLVRATFNNAQRAANVSELFSGRILSVNGSLTDECAKPKPKYSAEQCAHVGIAPAQYGSGTLTDCGSLCYTFAGGGNPLLRPEEAETLTYGLVYTPHQVPSLTMSVDYYDIVINHFIGYLDPVQNYDNCATTGFSYYCQYIHRGTDGSFTKTGGGYVEGGTLNTNRLHNRGIDMQATYNFDIGKYGRVDTNFQATALSITGGQDSPITPKINCAGYFGEPHCYAPQPKWRHNLRATWQMPWYQSSVSVNWRRIGSTTFSGNSSDPAVSNNGTSKNTIFTKLPDYDYIDMSGSMRLRQNLTLNLSINNLFDITPPITYSQNVDGTSNNPNTWTGTYDPLGRSILLSFKLKL</sequence>
<dbReference type="Pfam" id="PF07715">
    <property type="entry name" value="Plug"/>
    <property type="match status" value="1"/>
</dbReference>
<evidence type="ECO:0000313" key="13">
    <source>
        <dbReference type="EMBL" id="ESQ92670.1"/>
    </source>
</evidence>
<dbReference type="STRING" id="1121022.GCA_000376105_02903"/>
<reference evidence="13 14" key="1">
    <citation type="journal article" date="2014" name="Nature">
        <title>Sequential evolution of bacterial morphology by co-option of a developmental regulator.</title>
        <authorList>
            <person name="Jiang C."/>
            <person name="Brown P.J."/>
            <person name="Ducret A."/>
            <person name="Brun Y.V."/>
        </authorList>
    </citation>
    <scope>NUCLEOTIDE SEQUENCE [LARGE SCALE GENOMIC DNA]</scope>
    <source>
        <strain evidence="13 14">DSM 16100</strain>
    </source>
</reference>
<accession>V4Q4C9</accession>
<keyword evidence="2 8" id="KW-0813">Transport</keyword>
<dbReference type="InterPro" id="IPR012910">
    <property type="entry name" value="Plug_dom"/>
</dbReference>
<dbReference type="PATRIC" id="fig|1121022.4.peg.1517"/>
<evidence type="ECO:0000259" key="11">
    <source>
        <dbReference type="Pfam" id="PF00593"/>
    </source>
</evidence>
<dbReference type="InterPro" id="IPR037066">
    <property type="entry name" value="Plug_dom_sf"/>
</dbReference>
<protein>
    <recommendedName>
        <fullName evidence="15">TonB-denpendent receptor</fullName>
    </recommendedName>
</protein>
<proteinExistence type="inferred from homology"/>
<dbReference type="EMBL" id="AWGB01000011">
    <property type="protein sequence ID" value="ESQ92670.1"/>
    <property type="molecule type" value="Genomic_DNA"/>
</dbReference>
<keyword evidence="10" id="KW-0732">Signal</keyword>
<dbReference type="eggNOG" id="COG4771">
    <property type="taxonomic scope" value="Bacteria"/>
</dbReference>
<evidence type="ECO:0000256" key="1">
    <source>
        <dbReference type="ARBA" id="ARBA00004571"/>
    </source>
</evidence>
<evidence type="ECO:0000256" key="10">
    <source>
        <dbReference type="SAM" id="SignalP"/>
    </source>
</evidence>
<gene>
    <name evidence="13" type="ORF">ABENE_07570</name>
</gene>
<evidence type="ECO:0008006" key="15">
    <source>
        <dbReference type="Google" id="ProtNLM"/>
    </source>
</evidence>
<organism evidence="13 14">
    <name type="scientific">Asticcacaulis benevestitus DSM 16100 = ATCC BAA-896</name>
    <dbReference type="NCBI Taxonomy" id="1121022"/>
    <lineage>
        <taxon>Bacteria</taxon>
        <taxon>Pseudomonadati</taxon>
        <taxon>Pseudomonadota</taxon>
        <taxon>Alphaproteobacteria</taxon>
        <taxon>Caulobacterales</taxon>
        <taxon>Caulobacteraceae</taxon>
        <taxon>Asticcacaulis</taxon>
    </lineage>
</organism>
<comment type="similarity">
    <text evidence="8 9">Belongs to the TonB-dependent receptor family.</text>
</comment>
<dbReference type="PROSITE" id="PS52016">
    <property type="entry name" value="TONB_DEPENDENT_REC_3"/>
    <property type="match status" value="1"/>
</dbReference>
<dbReference type="SUPFAM" id="SSF56935">
    <property type="entry name" value="Porins"/>
    <property type="match status" value="1"/>
</dbReference>
<dbReference type="PANTHER" id="PTHR47234:SF2">
    <property type="entry name" value="TONB-DEPENDENT RECEPTOR"/>
    <property type="match status" value="1"/>
</dbReference>
<evidence type="ECO:0000256" key="6">
    <source>
        <dbReference type="ARBA" id="ARBA00023136"/>
    </source>
</evidence>
<feature type="domain" description="TonB-dependent receptor-like beta-barrel" evidence="11">
    <location>
        <begin position="385"/>
        <end position="929"/>
    </location>
</feature>
<comment type="caution">
    <text evidence="13">The sequence shown here is derived from an EMBL/GenBank/DDBJ whole genome shotgun (WGS) entry which is preliminary data.</text>
</comment>
<evidence type="ECO:0000256" key="2">
    <source>
        <dbReference type="ARBA" id="ARBA00022448"/>
    </source>
</evidence>
<dbReference type="AlphaFoldDB" id="V4Q4C9"/>
<keyword evidence="7 8" id="KW-0998">Cell outer membrane</keyword>
<dbReference type="GO" id="GO:0009279">
    <property type="term" value="C:cell outer membrane"/>
    <property type="evidence" value="ECO:0007669"/>
    <property type="project" value="UniProtKB-SubCell"/>
</dbReference>
<dbReference type="eggNOG" id="COG4206">
    <property type="taxonomic scope" value="Bacteria"/>
</dbReference>
<dbReference type="Proteomes" id="UP000017837">
    <property type="component" value="Unassembled WGS sequence"/>
</dbReference>
<feature type="chain" id="PRO_5004725654" description="TonB-denpendent receptor" evidence="10">
    <location>
        <begin position="17"/>
        <end position="971"/>
    </location>
</feature>
<evidence type="ECO:0000313" key="14">
    <source>
        <dbReference type="Proteomes" id="UP000017837"/>
    </source>
</evidence>
<dbReference type="Gene3D" id="2.40.170.20">
    <property type="entry name" value="TonB-dependent receptor, beta-barrel domain"/>
    <property type="match status" value="1"/>
</dbReference>
<keyword evidence="14" id="KW-1185">Reference proteome</keyword>
<evidence type="ECO:0000256" key="4">
    <source>
        <dbReference type="ARBA" id="ARBA00022692"/>
    </source>
</evidence>
<evidence type="ECO:0000256" key="8">
    <source>
        <dbReference type="PROSITE-ProRule" id="PRU01360"/>
    </source>
</evidence>